<dbReference type="EC" id="4.3.2.10" evidence="10"/>
<evidence type="ECO:0000256" key="11">
    <source>
        <dbReference type="PIRSR" id="PIRSR000495-1"/>
    </source>
</evidence>
<feature type="active site" evidence="10 11">
    <location>
        <position position="192"/>
    </location>
</feature>
<evidence type="ECO:0000256" key="4">
    <source>
        <dbReference type="ARBA" id="ARBA00022801"/>
    </source>
</evidence>
<dbReference type="GO" id="GO:0004359">
    <property type="term" value="F:glutaminase activity"/>
    <property type="evidence" value="ECO:0007669"/>
    <property type="project" value="UniProtKB-EC"/>
</dbReference>
<comment type="catalytic activity">
    <reaction evidence="9 10">
        <text>L-glutamine + H2O = L-glutamate + NH4(+)</text>
        <dbReference type="Rhea" id="RHEA:15889"/>
        <dbReference type="ChEBI" id="CHEBI:15377"/>
        <dbReference type="ChEBI" id="CHEBI:28938"/>
        <dbReference type="ChEBI" id="CHEBI:29985"/>
        <dbReference type="ChEBI" id="CHEBI:58359"/>
        <dbReference type="EC" id="3.5.1.2"/>
    </reaction>
</comment>
<evidence type="ECO:0000256" key="9">
    <source>
        <dbReference type="ARBA" id="ARBA00049534"/>
    </source>
</evidence>
<evidence type="ECO:0000256" key="8">
    <source>
        <dbReference type="ARBA" id="ARBA00047838"/>
    </source>
</evidence>
<dbReference type="HAMAP" id="MF_00278">
    <property type="entry name" value="HisH"/>
    <property type="match status" value="1"/>
</dbReference>
<protein>
    <recommendedName>
        <fullName evidence="10">Imidazole glycerol phosphate synthase subunit HisH</fullName>
        <ecNumber evidence="10">4.3.2.10</ecNumber>
    </recommendedName>
    <alternativeName>
        <fullName evidence="10">IGP synthase glutaminase subunit</fullName>
        <ecNumber evidence="10">3.5.1.2</ecNumber>
    </alternativeName>
    <alternativeName>
        <fullName evidence="10">IGP synthase subunit HisH</fullName>
    </alternativeName>
    <alternativeName>
        <fullName evidence="10">ImGP synthase subunit HisH</fullName>
        <shortName evidence="10">IGPS subunit HisH</shortName>
    </alternativeName>
</protein>
<evidence type="ECO:0000256" key="10">
    <source>
        <dbReference type="HAMAP-Rule" id="MF_00278"/>
    </source>
</evidence>
<evidence type="ECO:0000256" key="3">
    <source>
        <dbReference type="ARBA" id="ARBA00022605"/>
    </source>
</evidence>
<comment type="subcellular location">
    <subcellularLocation>
        <location evidence="10">Cytoplasm</location>
    </subcellularLocation>
</comment>
<dbReference type="RefSeq" id="WP_054962631.1">
    <property type="nucleotide sequence ID" value="NZ_LLEI02000010.1"/>
</dbReference>
<dbReference type="PANTHER" id="PTHR42701">
    <property type="entry name" value="IMIDAZOLE GLYCEROL PHOSPHATE SYNTHASE SUBUNIT HISH"/>
    <property type="match status" value="1"/>
</dbReference>
<comment type="pathway">
    <text evidence="1 10">Amino-acid biosynthesis; L-histidine biosynthesis; L-histidine from 5-phospho-alpha-D-ribose 1-diphosphate: step 5/9.</text>
</comment>
<comment type="subunit">
    <text evidence="2 10">Heterodimer of HisH and HisF.</text>
</comment>
<dbReference type="PANTHER" id="PTHR42701:SF1">
    <property type="entry name" value="IMIDAZOLE GLYCEROL PHOSPHATE SYNTHASE SUBUNIT HISH"/>
    <property type="match status" value="1"/>
</dbReference>
<dbReference type="Proteomes" id="UP000078406">
    <property type="component" value="Unassembled WGS sequence"/>
</dbReference>
<dbReference type="GO" id="GO:0000105">
    <property type="term" value="P:L-histidine biosynthetic process"/>
    <property type="evidence" value="ECO:0007669"/>
    <property type="project" value="UniProtKB-UniRule"/>
</dbReference>
<reference evidence="13 14" key="1">
    <citation type="journal article" date="2016" name="Syst. Appl. Microbiol.">
        <title>Vibrio bivalvicida sp. nov., a novel larval pathogen for bivalve molluscs reared in a hatchery.</title>
        <authorList>
            <person name="Dubert J."/>
            <person name="Romalde J.L."/>
            <person name="Prado S."/>
            <person name="Barja J.L."/>
        </authorList>
    </citation>
    <scope>NUCLEOTIDE SEQUENCE [LARGE SCALE GENOMIC DNA]</scope>
    <source>
        <strain evidence="13 14">605</strain>
    </source>
</reference>
<dbReference type="CDD" id="cd01748">
    <property type="entry name" value="GATase1_IGP_Synthase"/>
    <property type="match status" value="1"/>
</dbReference>
<dbReference type="NCBIfam" id="TIGR01855">
    <property type="entry name" value="IMP_synth_hisH"/>
    <property type="match status" value="1"/>
</dbReference>
<name>A0A177Y6E5_9VIBR</name>
<evidence type="ECO:0000256" key="6">
    <source>
        <dbReference type="ARBA" id="ARBA00023102"/>
    </source>
</evidence>
<organism evidence="13 14">
    <name type="scientific">Vibrio bivalvicida</name>
    <dbReference type="NCBI Taxonomy" id="1276888"/>
    <lineage>
        <taxon>Bacteria</taxon>
        <taxon>Pseudomonadati</taxon>
        <taxon>Pseudomonadota</taxon>
        <taxon>Gammaproteobacteria</taxon>
        <taxon>Vibrionales</taxon>
        <taxon>Vibrionaceae</taxon>
        <taxon>Vibrio</taxon>
        <taxon>Vibrio oreintalis group</taxon>
    </lineage>
</organism>
<comment type="catalytic activity">
    <reaction evidence="8 10">
        <text>5-[(5-phospho-1-deoxy-D-ribulos-1-ylimino)methylamino]-1-(5-phospho-beta-D-ribosyl)imidazole-4-carboxamide + L-glutamine = D-erythro-1-(imidazol-4-yl)glycerol 3-phosphate + 5-amino-1-(5-phospho-beta-D-ribosyl)imidazole-4-carboxamide + L-glutamate + H(+)</text>
        <dbReference type="Rhea" id="RHEA:24793"/>
        <dbReference type="ChEBI" id="CHEBI:15378"/>
        <dbReference type="ChEBI" id="CHEBI:29985"/>
        <dbReference type="ChEBI" id="CHEBI:58278"/>
        <dbReference type="ChEBI" id="CHEBI:58359"/>
        <dbReference type="ChEBI" id="CHEBI:58475"/>
        <dbReference type="ChEBI" id="CHEBI:58525"/>
        <dbReference type="EC" id="4.3.2.10"/>
    </reaction>
</comment>
<evidence type="ECO:0000256" key="5">
    <source>
        <dbReference type="ARBA" id="ARBA00022962"/>
    </source>
</evidence>
<evidence type="ECO:0000256" key="7">
    <source>
        <dbReference type="ARBA" id="ARBA00023239"/>
    </source>
</evidence>
<keyword evidence="4 10" id="KW-0378">Hydrolase</keyword>
<dbReference type="EC" id="3.5.1.2" evidence="10"/>
<keyword evidence="6 10" id="KW-0368">Histidine biosynthesis</keyword>
<dbReference type="Gene3D" id="3.40.50.880">
    <property type="match status" value="1"/>
</dbReference>
<keyword evidence="5 10" id="KW-0315">Glutamine amidotransferase</keyword>
<accession>A0A177Y6E5</accession>
<dbReference type="InterPro" id="IPR017926">
    <property type="entry name" value="GATASE"/>
</dbReference>
<evidence type="ECO:0000313" key="14">
    <source>
        <dbReference type="Proteomes" id="UP000078406"/>
    </source>
</evidence>
<feature type="domain" description="Glutamine amidotransferase" evidence="12">
    <location>
        <begin position="5"/>
        <end position="206"/>
    </location>
</feature>
<evidence type="ECO:0000259" key="12">
    <source>
        <dbReference type="Pfam" id="PF00117"/>
    </source>
</evidence>
<comment type="function">
    <text evidence="10">IGPS catalyzes the conversion of PRFAR and glutamine to IGP, AICAR and glutamate. The HisH subunit catalyzes the hydrolysis of glutamine to glutamate and ammonia as part of the synthesis of IGP and AICAR. The resulting ammonia molecule is channeled to the active site of HisF.</text>
</comment>
<keyword evidence="7 10" id="KW-0456">Lyase</keyword>
<dbReference type="PIRSF" id="PIRSF000495">
    <property type="entry name" value="Amidotransf_hisH"/>
    <property type="match status" value="1"/>
</dbReference>
<sequence length="208" mass="22418">MKIGVLDYGAGNLKNVCRAITHLGYQFQLVSTPEDVQNVDKLVIPGVGAFKVAMAQLEALDLIDPIIDLANKNVPILGICLGMQLLFEESSEFGNTKGLGLLKGSIGLIPSVDSKGEVLKVPHIGWNELCLSDNPFALADGVKNGDAVYFVHSFRACGYQAEELLAFSHYGNEVIPAIVGKNNVVGCQFHPEKSGEVGLRIFENFLTD</sequence>
<evidence type="ECO:0000256" key="1">
    <source>
        <dbReference type="ARBA" id="ARBA00005091"/>
    </source>
</evidence>
<dbReference type="GO" id="GO:0000107">
    <property type="term" value="F:imidazoleglycerol-phosphate synthase activity"/>
    <property type="evidence" value="ECO:0007669"/>
    <property type="project" value="UniProtKB-UniRule"/>
</dbReference>
<evidence type="ECO:0000256" key="2">
    <source>
        <dbReference type="ARBA" id="ARBA00011152"/>
    </source>
</evidence>
<keyword evidence="3 10" id="KW-0028">Amino-acid biosynthesis</keyword>
<dbReference type="AlphaFoldDB" id="A0A177Y6E5"/>
<feature type="active site" description="Nucleophile" evidence="10 11">
    <location>
        <position position="80"/>
    </location>
</feature>
<proteinExistence type="inferred from homology"/>
<dbReference type="EMBL" id="LLEI02000010">
    <property type="protein sequence ID" value="OAJ96166.1"/>
    <property type="molecule type" value="Genomic_DNA"/>
</dbReference>
<dbReference type="GO" id="GO:0005737">
    <property type="term" value="C:cytoplasm"/>
    <property type="evidence" value="ECO:0007669"/>
    <property type="project" value="UniProtKB-SubCell"/>
</dbReference>
<dbReference type="SUPFAM" id="SSF52317">
    <property type="entry name" value="Class I glutamine amidotransferase-like"/>
    <property type="match status" value="1"/>
</dbReference>
<dbReference type="PROSITE" id="PS51273">
    <property type="entry name" value="GATASE_TYPE_1"/>
    <property type="match status" value="1"/>
</dbReference>
<comment type="caution">
    <text evidence="13">The sequence shown here is derived from an EMBL/GenBank/DDBJ whole genome shotgun (WGS) entry which is preliminary data.</text>
</comment>
<dbReference type="UniPathway" id="UPA00031">
    <property type="reaction ID" value="UER00010"/>
</dbReference>
<dbReference type="InterPro" id="IPR010139">
    <property type="entry name" value="Imidazole-glycPsynth_HisH"/>
</dbReference>
<keyword evidence="10" id="KW-0963">Cytoplasm</keyword>
<evidence type="ECO:0000313" key="13">
    <source>
        <dbReference type="EMBL" id="OAJ96166.1"/>
    </source>
</evidence>
<dbReference type="GO" id="GO:0016829">
    <property type="term" value="F:lyase activity"/>
    <property type="evidence" value="ECO:0007669"/>
    <property type="project" value="UniProtKB-KW"/>
</dbReference>
<gene>
    <name evidence="10" type="primary">hisH</name>
    <name evidence="13" type="ORF">APB76_01280</name>
</gene>
<feature type="active site" evidence="10 11">
    <location>
        <position position="190"/>
    </location>
</feature>
<dbReference type="InterPro" id="IPR029062">
    <property type="entry name" value="Class_I_gatase-like"/>
</dbReference>
<dbReference type="Pfam" id="PF00117">
    <property type="entry name" value="GATase"/>
    <property type="match status" value="1"/>
</dbReference>